<reference evidence="2 3" key="1">
    <citation type="submission" date="2013-11" db="EMBL/GenBank/DDBJ databases">
        <title>Draft genome of the bovine lungworm Dictyocaulus viviparus.</title>
        <authorList>
            <person name="Mitreva M."/>
        </authorList>
    </citation>
    <scope>NUCLEOTIDE SEQUENCE [LARGE SCALE GENOMIC DNA]</scope>
    <source>
        <strain evidence="2 3">HannoverDv2000</strain>
    </source>
</reference>
<gene>
    <name evidence="2" type="ORF">DICVIV_05369</name>
</gene>
<proteinExistence type="predicted"/>
<protein>
    <submittedName>
        <fullName evidence="2">Uncharacterized protein</fullName>
    </submittedName>
</protein>
<dbReference type="OrthoDB" id="5821868at2759"/>
<dbReference type="EMBL" id="KN716265">
    <property type="protein sequence ID" value="KJH48519.1"/>
    <property type="molecule type" value="Genomic_DNA"/>
</dbReference>
<reference evidence="3" key="2">
    <citation type="journal article" date="2016" name="Sci. Rep.">
        <title>Dictyocaulus viviparus genome, variome and transcriptome elucidate lungworm biology and support future intervention.</title>
        <authorList>
            <person name="McNulty S.N."/>
            <person name="Strube C."/>
            <person name="Rosa B.A."/>
            <person name="Martin J.C."/>
            <person name="Tyagi R."/>
            <person name="Choi Y.J."/>
            <person name="Wang Q."/>
            <person name="Hallsworth Pepin K."/>
            <person name="Zhang X."/>
            <person name="Ozersky P."/>
            <person name="Wilson R.K."/>
            <person name="Sternberg P.W."/>
            <person name="Gasser R.B."/>
            <person name="Mitreva M."/>
        </authorList>
    </citation>
    <scope>NUCLEOTIDE SEQUENCE [LARGE SCALE GENOMIC DNA]</scope>
    <source>
        <strain evidence="3">HannoverDv2000</strain>
    </source>
</reference>
<dbReference type="AlphaFoldDB" id="A0A0D8XXM5"/>
<feature type="compositionally biased region" description="Basic and acidic residues" evidence="1">
    <location>
        <begin position="26"/>
        <end position="35"/>
    </location>
</feature>
<keyword evidence="3" id="KW-1185">Reference proteome</keyword>
<name>A0A0D8XXM5_DICVI</name>
<dbReference type="Proteomes" id="UP000053766">
    <property type="component" value="Unassembled WGS sequence"/>
</dbReference>
<sequence>MVTVELTVQLVVQIELEPPNTIAAQKKKDAKDNKLSAKIQQKSTKRKNQGILPPNSIDKSFIKFDTPFYFMVIRQGAFGRIVHSVGRFNSDGMDQFGMNFDGVSNV</sequence>
<evidence type="ECO:0000313" key="2">
    <source>
        <dbReference type="EMBL" id="KJH48519.1"/>
    </source>
</evidence>
<evidence type="ECO:0000313" key="3">
    <source>
        <dbReference type="Proteomes" id="UP000053766"/>
    </source>
</evidence>
<feature type="region of interest" description="Disordered" evidence="1">
    <location>
        <begin position="24"/>
        <end position="54"/>
    </location>
</feature>
<accession>A0A0D8XXM5</accession>
<evidence type="ECO:0000256" key="1">
    <source>
        <dbReference type="SAM" id="MobiDB-lite"/>
    </source>
</evidence>
<organism evidence="2 3">
    <name type="scientific">Dictyocaulus viviparus</name>
    <name type="common">Bovine lungworm</name>
    <dbReference type="NCBI Taxonomy" id="29172"/>
    <lineage>
        <taxon>Eukaryota</taxon>
        <taxon>Metazoa</taxon>
        <taxon>Ecdysozoa</taxon>
        <taxon>Nematoda</taxon>
        <taxon>Chromadorea</taxon>
        <taxon>Rhabditida</taxon>
        <taxon>Rhabditina</taxon>
        <taxon>Rhabditomorpha</taxon>
        <taxon>Strongyloidea</taxon>
        <taxon>Metastrongylidae</taxon>
        <taxon>Dictyocaulus</taxon>
    </lineage>
</organism>